<dbReference type="GO" id="GO:0016491">
    <property type="term" value="F:oxidoreductase activity"/>
    <property type="evidence" value="ECO:0007669"/>
    <property type="project" value="UniProtKB-KW"/>
</dbReference>
<name>A0ABW5HFU8_9PSEU</name>
<dbReference type="SUPFAM" id="SSF51735">
    <property type="entry name" value="NAD(P)-binding Rossmann-fold domains"/>
    <property type="match status" value="1"/>
</dbReference>
<reference evidence="3" key="1">
    <citation type="journal article" date="2019" name="Int. J. Syst. Evol. Microbiol.">
        <title>The Global Catalogue of Microorganisms (GCM) 10K type strain sequencing project: providing services to taxonomists for standard genome sequencing and annotation.</title>
        <authorList>
            <consortium name="The Broad Institute Genomics Platform"/>
            <consortium name="The Broad Institute Genome Sequencing Center for Infectious Disease"/>
            <person name="Wu L."/>
            <person name="Ma J."/>
        </authorList>
    </citation>
    <scope>NUCLEOTIDE SEQUENCE [LARGE SCALE GENOMIC DNA]</scope>
    <source>
        <strain evidence="3">CGMCC 4.7641</strain>
    </source>
</reference>
<protein>
    <submittedName>
        <fullName evidence="2">SDR family NAD(P)-dependent oxidoreductase</fullName>
        <ecNumber evidence="2">1.1.1.-</ecNumber>
    </submittedName>
</protein>
<accession>A0ABW5HFU8</accession>
<dbReference type="NCBIfam" id="NF005559">
    <property type="entry name" value="PRK07231.1"/>
    <property type="match status" value="1"/>
</dbReference>
<organism evidence="2 3">
    <name type="scientific">Amycolatopsis silviterrae</name>
    <dbReference type="NCBI Taxonomy" id="1656914"/>
    <lineage>
        <taxon>Bacteria</taxon>
        <taxon>Bacillati</taxon>
        <taxon>Actinomycetota</taxon>
        <taxon>Actinomycetes</taxon>
        <taxon>Pseudonocardiales</taxon>
        <taxon>Pseudonocardiaceae</taxon>
        <taxon>Amycolatopsis</taxon>
    </lineage>
</organism>
<evidence type="ECO:0000313" key="3">
    <source>
        <dbReference type="Proteomes" id="UP001597483"/>
    </source>
</evidence>
<evidence type="ECO:0000256" key="1">
    <source>
        <dbReference type="ARBA" id="ARBA00006484"/>
    </source>
</evidence>
<sequence length="282" mass="28511">MTPRSGPVAIVTGGGSGIGRATVLHLAAEGYRVVVADLNSRAAQETAESAGGLAVPADVSREPDVAAVVAAAIDRFGQVDVLVNNAGLGGAFGPVTEIEVEDWDFTFAVLTRGTFLGIKHAARVMTAGASIVNIGSAAAYSGATLASTAYCAAKAAVLNLTMSAAVELAPQRIRVNAVCPGLVRTPLLESARGDALAAASPPGQPWPRWGRPEDIARAVGYLAGSAAEFVTGQTLVVDGGLTAAGPGPDFPAAFGLDPRAQGLVGVNRGTTGQRSQVRRRMS</sequence>
<dbReference type="Gene3D" id="3.40.50.720">
    <property type="entry name" value="NAD(P)-binding Rossmann-like Domain"/>
    <property type="match status" value="1"/>
</dbReference>
<dbReference type="InterPro" id="IPR002347">
    <property type="entry name" value="SDR_fam"/>
</dbReference>
<keyword evidence="2" id="KW-0560">Oxidoreductase</keyword>
<dbReference type="CDD" id="cd05233">
    <property type="entry name" value="SDR_c"/>
    <property type="match status" value="1"/>
</dbReference>
<dbReference type="EMBL" id="JBHUKS010000026">
    <property type="protein sequence ID" value="MFD2472079.1"/>
    <property type="molecule type" value="Genomic_DNA"/>
</dbReference>
<comment type="similarity">
    <text evidence="1">Belongs to the short-chain dehydrogenases/reductases (SDR) family.</text>
</comment>
<gene>
    <name evidence="2" type="ORF">ACFSVL_32105</name>
</gene>
<dbReference type="PANTHER" id="PTHR42760">
    <property type="entry name" value="SHORT-CHAIN DEHYDROGENASES/REDUCTASES FAMILY MEMBER"/>
    <property type="match status" value="1"/>
</dbReference>
<dbReference type="PRINTS" id="PR00081">
    <property type="entry name" value="GDHRDH"/>
</dbReference>
<dbReference type="Proteomes" id="UP001597483">
    <property type="component" value="Unassembled WGS sequence"/>
</dbReference>
<proteinExistence type="inferred from homology"/>
<dbReference type="Pfam" id="PF13561">
    <property type="entry name" value="adh_short_C2"/>
    <property type="match status" value="1"/>
</dbReference>
<dbReference type="InterPro" id="IPR020904">
    <property type="entry name" value="Sc_DH/Rdtase_CS"/>
</dbReference>
<keyword evidence="3" id="KW-1185">Reference proteome</keyword>
<dbReference type="PROSITE" id="PS00061">
    <property type="entry name" value="ADH_SHORT"/>
    <property type="match status" value="1"/>
</dbReference>
<dbReference type="PRINTS" id="PR00080">
    <property type="entry name" value="SDRFAMILY"/>
</dbReference>
<dbReference type="RefSeq" id="WP_378309453.1">
    <property type="nucleotide sequence ID" value="NZ_JBHUKS010000026.1"/>
</dbReference>
<dbReference type="EC" id="1.1.1.-" evidence="2"/>
<comment type="caution">
    <text evidence="2">The sequence shown here is derived from an EMBL/GenBank/DDBJ whole genome shotgun (WGS) entry which is preliminary data.</text>
</comment>
<evidence type="ECO:0000313" key="2">
    <source>
        <dbReference type="EMBL" id="MFD2472079.1"/>
    </source>
</evidence>
<dbReference type="InterPro" id="IPR036291">
    <property type="entry name" value="NAD(P)-bd_dom_sf"/>
</dbReference>